<dbReference type="RefSeq" id="WP_131155263.1">
    <property type="nucleotide sequence ID" value="NZ_CP036402.1"/>
</dbReference>
<gene>
    <name evidence="1" type="ORF">ER308_12280</name>
</gene>
<reference evidence="1 2" key="1">
    <citation type="submission" date="2019-01" db="EMBL/GenBank/DDBJ databases">
        <title>Egibacter rhizosphaerae EGI 80759T.</title>
        <authorList>
            <person name="Chen D.-D."/>
            <person name="Tian Y."/>
            <person name="Jiao J.-Y."/>
            <person name="Zhang X.-T."/>
            <person name="Zhang Y.-G."/>
            <person name="Zhang Y."/>
            <person name="Xiao M."/>
            <person name="Shu W.-S."/>
            <person name="Li W.-J."/>
        </authorList>
    </citation>
    <scope>NUCLEOTIDE SEQUENCE [LARGE SCALE GENOMIC DNA]</scope>
    <source>
        <strain evidence="1 2">EGI 80759</strain>
    </source>
</reference>
<dbReference type="KEGG" id="erz:ER308_12280"/>
<keyword evidence="2" id="KW-1185">Reference proteome</keyword>
<dbReference type="Proteomes" id="UP000291469">
    <property type="component" value="Chromosome"/>
</dbReference>
<sequence length="318" mass="34601">MRTFHLFGRTVATEVPFTTPLVPSTEAPDLTYHLTTGTPDVPNLGPVLHAQPPVIDGVHFAYVHRAGEAYLLRFSKVADFYLWPDRVVCHLRDIDVPWLAELRLLGPVMAFWLELQGEIALHAASITAGEGAVAIASTNGGGKTSLAVELLRAGHALLSDDITPLRADGGHVVAGPGYPQLRLWPDDVAREFGDPDDFRLAHPLYSKRRVPVGGDGFGTHLPRSRPLRALYVLERDPRIDEGGIEVTPLAGADVMRELLRHSFVGSYVDGAGVRPERLATLTHVAGAVPMRRVTHAVEPGTLAKRVREDFAGLARARQ</sequence>
<accession>A0A411YGF8</accession>
<protein>
    <recommendedName>
        <fullName evidence="3">Serine kinase</fullName>
    </recommendedName>
</protein>
<dbReference type="Gene3D" id="3.40.50.300">
    <property type="entry name" value="P-loop containing nucleotide triphosphate hydrolases"/>
    <property type="match status" value="1"/>
</dbReference>
<evidence type="ECO:0000313" key="2">
    <source>
        <dbReference type="Proteomes" id="UP000291469"/>
    </source>
</evidence>
<dbReference type="InterPro" id="IPR027417">
    <property type="entry name" value="P-loop_NTPase"/>
</dbReference>
<evidence type="ECO:0000313" key="1">
    <source>
        <dbReference type="EMBL" id="QBI20266.1"/>
    </source>
</evidence>
<evidence type="ECO:0008006" key="3">
    <source>
        <dbReference type="Google" id="ProtNLM"/>
    </source>
</evidence>
<dbReference type="AlphaFoldDB" id="A0A411YGF8"/>
<name>A0A411YGF8_9ACTN</name>
<proteinExistence type="predicted"/>
<dbReference type="SUPFAM" id="SSF53795">
    <property type="entry name" value="PEP carboxykinase-like"/>
    <property type="match status" value="1"/>
</dbReference>
<dbReference type="EMBL" id="CP036402">
    <property type="protein sequence ID" value="QBI20266.1"/>
    <property type="molecule type" value="Genomic_DNA"/>
</dbReference>
<organism evidence="1 2">
    <name type="scientific">Egibacter rhizosphaerae</name>
    <dbReference type="NCBI Taxonomy" id="1670831"/>
    <lineage>
        <taxon>Bacteria</taxon>
        <taxon>Bacillati</taxon>
        <taxon>Actinomycetota</taxon>
        <taxon>Nitriliruptoria</taxon>
        <taxon>Egibacterales</taxon>
        <taxon>Egibacteraceae</taxon>
        <taxon>Egibacter</taxon>
    </lineage>
</organism>
<dbReference type="OrthoDB" id="3213869at2"/>